<feature type="binding site" evidence="2">
    <location>
        <begin position="178"/>
        <end position="180"/>
    </location>
    <ligand>
        <name>ATP</name>
        <dbReference type="ChEBI" id="CHEBI:30616"/>
    </ligand>
</feature>
<dbReference type="Proteomes" id="UP000247555">
    <property type="component" value="Unassembled WGS sequence"/>
</dbReference>
<comment type="caution">
    <text evidence="4">The sequence shown here is derived from an EMBL/GenBank/DDBJ whole genome shotgun (WGS) entry which is preliminary data.</text>
</comment>
<dbReference type="GO" id="GO:0005524">
    <property type="term" value="F:ATP binding"/>
    <property type="evidence" value="ECO:0007669"/>
    <property type="project" value="UniProtKB-KW"/>
</dbReference>
<feature type="binding site" evidence="2">
    <location>
        <begin position="137"/>
        <end position="141"/>
    </location>
    <ligand>
        <name>ATP</name>
        <dbReference type="ChEBI" id="CHEBI:30616"/>
    </ligand>
</feature>
<name>A0A318KJL1_9NEIS</name>
<dbReference type="GO" id="GO:0019136">
    <property type="term" value="F:deoxynucleoside kinase activity"/>
    <property type="evidence" value="ECO:0007669"/>
    <property type="project" value="InterPro"/>
</dbReference>
<dbReference type="OrthoDB" id="9776634at2"/>
<keyword evidence="4" id="KW-0808">Transferase</keyword>
<dbReference type="PANTHER" id="PTHR10513:SF46">
    <property type="entry name" value="DEOXYGUANOSINE KINASE"/>
    <property type="match status" value="1"/>
</dbReference>
<reference evidence="4 5" key="1">
    <citation type="submission" date="2018-05" db="EMBL/GenBank/DDBJ databases">
        <title>Genomic Encyclopedia of Type Strains, Phase IV (KMG-IV): sequencing the most valuable type-strain genomes for metagenomic binning, comparative biology and taxonomic classification.</title>
        <authorList>
            <person name="Goeker M."/>
        </authorList>
    </citation>
    <scope>NUCLEOTIDE SEQUENCE [LARGE SCALE GENOMIC DNA]</scope>
    <source>
        <strain evidence="4 5">DSM 29661</strain>
    </source>
</reference>
<dbReference type="InterPro" id="IPR027417">
    <property type="entry name" value="P-loop_NTPase"/>
</dbReference>
<dbReference type="InterPro" id="IPR031314">
    <property type="entry name" value="DNK_dom"/>
</dbReference>
<feature type="domain" description="Deoxynucleoside kinase" evidence="3">
    <location>
        <begin position="7"/>
        <end position="194"/>
    </location>
</feature>
<gene>
    <name evidence="4" type="ORF">DFR34_11457</name>
</gene>
<evidence type="ECO:0000256" key="1">
    <source>
        <dbReference type="PIRSR" id="PIRSR000705-1"/>
    </source>
</evidence>
<dbReference type="GO" id="GO:0005737">
    <property type="term" value="C:cytoplasm"/>
    <property type="evidence" value="ECO:0007669"/>
    <property type="project" value="TreeGrafter"/>
</dbReference>
<keyword evidence="5" id="KW-1185">Reference proteome</keyword>
<dbReference type="InterPro" id="IPR002624">
    <property type="entry name" value="DCK/DGK"/>
</dbReference>
<dbReference type="Gene3D" id="3.40.50.300">
    <property type="entry name" value="P-loop containing nucleotide triphosphate hydrolases"/>
    <property type="match status" value="1"/>
</dbReference>
<sequence length="208" mass="23448">MIPYRHIAIEGPVGVGKTALARKLAEHCQLRLCADPARGNPFLTRFYQNMSHHALATQLYCLRERASAARERCAESEPSACVSDFLFDKDALFARLTLDADELALYESLRPALLPAELPQPDLVVYLQAPTEMLARRIAARGELAFPDGYLKRIDAAYSEFFMQYEAAPVVMVNTERLDFVDKPEDFELLLRCISEAKGQRSYFNVAV</sequence>
<dbReference type="InterPro" id="IPR050566">
    <property type="entry name" value="Deoxyribonucleoside_kinase"/>
</dbReference>
<dbReference type="AlphaFoldDB" id="A0A318KJL1"/>
<evidence type="ECO:0000313" key="5">
    <source>
        <dbReference type="Proteomes" id="UP000247555"/>
    </source>
</evidence>
<evidence type="ECO:0000259" key="3">
    <source>
        <dbReference type="Pfam" id="PF01712"/>
    </source>
</evidence>
<keyword evidence="2" id="KW-0067">ATP-binding</keyword>
<dbReference type="PIRSF" id="PIRSF000705">
    <property type="entry name" value="DNK"/>
    <property type="match status" value="1"/>
</dbReference>
<evidence type="ECO:0000313" key="4">
    <source>
        <dbReference type="EMBL" id="PXX77969.1"/>
    </source>
</evidence>
<organism evidence="4 5">
    <name type="scientific">Rivihabitans pingtungensis</name>
    <dbReference type="NCBI Taxonomy" id="1054498"/>
    <lineage>
        <taxon>Bacteria</taxon>
        <taxon>Pseudomonadati</taxon>
        <taxon>Pseudomonadota</taxon>
        <taxon>Betaproteobacteria</taxon>
        <taxon>Neisseriales</taxon>
        <taxon>Aquaspirillaceae</taxon>
        <taxon>Rivihabitans</taxon>
    </lineage>
</organism>
<dbReference type="Pfam" id="PF01712">
    <property type="entry name" value="dNK"/>
    <property type="match status" value="1"/>
</dbReference>
<dbReference type="CDD" id="cd01673">
    <property type="entry name" value="dNK"/>
    <property type="match status" value="1"/>
</dbReference>
<dbReference type="EMBL" id="QJKI01000014">
    <property type="protein sequence ID" value="PXX77969.1"/>
    <property type="molecule type" value="Genomic_DNA"/>
</dbReference>
<evidence type="ECO:0000256" key="2">
    <source>
        <dbReference type="PIRSR" id="PIRSR000705-3"/>
    </source>
</evidence>
<accession>A0A318KJL1</accession>
<proteinExistence type="predicted"/>
<dbReference type="RefSeq" id="WP_110391212.1">
    <property type="nucleotide sequence ID" value="NZ_CALCOA010000160.1"/>
</dbReference>
<keyword evidence="4" id="KW-0418">Kinase</keyword>
<keyword evidence="2" id="KW-0547">Nucleotide-binding</keyword>
<feature type="active site" description="Proton acceptor" evidence="1">
    <location>
        <position position="84"/>
    </location>
</feature>
<dbReference type="PANTHER" id="PTHR10513">
    <property type="entry name" value="DEOXYNUCLEOSIDE KINASE"/>
    <property type="match status" value="1"/>
</dbReference>
<dbReference type="SUPFAM" id="SSF52540">
    <property type="entry name" value="P-loop containing nucleoside triphosphate hydrolases"/>
    <property type="match status" value="1"/>
</dbReference>
<protein>
    <submittedName>
        <fullName evidence="4">Deoxyadenosine/deoxycytidine kinase</fullName>
    </submittedName>
</protein>